<keyword evidence="1" id="KW-0472">Membrane</keyword>
<name>A0A0F9LKG9_9ZZZZ</name>
<evidence type="ECO:0000256" key="1">
    <source>
        <dbReference type="SAM" id="Phobius"/>
    </source>
</evidence>
<keyword evidence="1" id="KW-0812">Transmembrane</keyword>
<sequence length="33" mass="3851">MKMNNNVLKFYSMWAGGFALMVAWRLVAMGWLL</sequence>
<dbReference type="AlphaFoldDB" id="A0A0F9LKG9"/>
<keyword evidence="1" id="KW-1133">Transmembrane helix</keyword>
<evidence type="ECO:0000313" key="2">
    <source>
        <dbReference type="EMBL" id="KKM93898.1"/>
    </source>
</evidence>
<gene>
    <name evidence="2" type="ORF">LCGC14_1203620</name>
</gene>
<organism evidence="2">
    <name type="scientific">marine sediment metagenome</name>
    <dbReference type="NCBI Taxonomy" id="412755"/>
    <lineage>
        <taxon>unclassified sequences</taxon>
        <taxon>metagenomes</taxon>
        <taxon>ecological metagenomes</taxon>
    </lineage>
</organism>
<feature type="transmembrane region" description="Helical" evidence="1">
    <location>
        <begin position="12"/>
        <end position="32"/>
    </location>
</feature>
<comment type="caution">
    <text evidence="2">The sequence shown here is derived from an EMBL/GenBank/DDBJ whole genome shotgun (WGS) entry which is preliminary data.</text>
</comment>
<proteinExistence type="predicted"/>
<reference evidence="2" key="1">
    <citation type="journal article" date="2015" name="Nature">
        <title>Complex archaea that bridge the gap between prokaryotes and eukaryotes.</title>
        <authorList>
            <person name="Spang A."/>
            <person name="Saw J.H."/>
            <person name="Jorgensen S.L."/>
            <person name="Zaremba-Niedzwiedzka K."/>
            <person name="Martijn J."/>
            <person name="Lind A.E."/>
            <person name="van Eijk R."/>
            <person name="Schleper C."/>
            <person name="Guy L."/>
            <person name="Ettema T.J."/>
        </authorList>
    </citation>
    <scope>NUCLEOTIDE SEQUENCE</scope>
</reference>
<protein>
    <submittedName>
        <fullName evidence="2">Uncharacterized protein</fullName>
    </submittedName>
</protein>
<accession>A0A0F9LKG9</accession>
<dbReference type="EMBL" id="LAZR01006210">
    <property type="protein sequence ID" value="KKM93898.1"/>
    <property type="molecule type" value="Genomic_DNA"/>
</dbReference>